<dbReference type="GO" id="GO:0003951">
    <property type="term" value="F:NAD+ kinase activity"/>
    <property type="evidence" value="ECO:0007669"/>
    <property type="project" value="UniProtKB-UniRule"/>
</dbReference>
<evidence type="ECO:0000256" key="5">
    <source>
        <dbReference type="ARBA" id="ARBA00047925"/>
    </source>
</evidence>
<feature type="binding site" evidence="6">
    <location>
        <position position="148"/>
    </location>
    <ligand>
        <name>NAD(+)</name>
        <dbReference type="ChEBI" id="CHEBI:57540"/>
    </ligand>
</feature>
<keyword evidence="1 6" id="KW-0808">Transferase</keyword>
<feature type="binding site" evidence="6">
    <location>
        <begin position="118"/>
        <end position="119"/>
    </location>
    <ligand>
        <name>NAD(+)</name>
        <dbReference type="ChEBI" id="CHEBI:57540"/>
    </ligand>
</feature>
<evidence type="ECO:0000256" key="4">
    <source>
        <dbReference type="ARBA" id="ARBA00023027"/>
    </source>
</evidence>
<keyword evidence="6" id="KW-0547">Nucleotide-binding</keyword>
<evidence type="ECO:0000256" key="6">
    <source>
        <dbReference type="HAMAP-Rule" id="MF_00361"/>
    </source>
</evidence>
<dbReference type="InterPro" id="IPR017437">
    <property type="entry name" value="ATP-NAD_kinase_PpnK-typ_C"/>
</dbReference>
<dbReference type="InterPro" id="IPR016064">
    <property type="entry name" value="NAD/diacylglycerol_kinase_sf"/>
</dbReference>
<dbReference type="GO" id="GO:0046872">
    <property type="term" value="F:metal ion binding"/>
    <property type="evidence" value="ECO:0007669"/>
    <property type="project" value="UniProtKB-UniRule"/>
</dbReference>
<evidence type="ECO:0000313" key="7">
    <source>
        <dbReference type="EMBL" id="TYB30825.1"/>
    </source>
</evidence>
<dbReference type="Gene3D" id="3.40.50.10330">
    <property type="entry name" value="Probable inorganic polyphosphate/atp-NAD kinase, domain 1"/>
    <property type="match status" value="1"/>
</dbReference>
<gene>
    <name evidence="6" type="primary">nadK</name>
    <name evidence="7" type="ORF">FXF47_07245</name>
</gene>
<keyword evidence="6" id="KW-0963">Cytoplasm</keyword>
<dbReference type="AlphaFoldDB" id="A0A5D0MFZ7"/>
<comment type="function">
    <text evidence="6">Involved in the regulation of the intracellular balance of NAD and NADP, and is a key enzyme in the biosynthesis of NADP. Catalyzes specifically the phosphorylation on 2'-hydroxyl of the adenosine moiety of NAD to yield NADP.</text>
</comment>
<comment type="caution">
    <text evidence="6">Lacks conserved residue(s) required for the propagation of feature annotation.</text>
</comment>
<evidence type="ECO:0000256" key="1">
    <source>
        <dbReference type="ARBA" id="ARBA00022679"/>
    </source>
</evidence>
<dbReference type="Proteomes" id="UP000324143">
    <property type="component" value="Unassembled WGS sequence"/>
</dbReference>
<sequence length="261" mass="29641">MKVFLSINPKKRNKHRKSINRIRKWIDDNLNVVKDPDKADVIISMGGDGTLLYSITKYMNGYKYFGINLGHLGFLTSAVNTDCETVLKKIFIDGDYEEEKIFYLKYSYKNKKIKSAINDIVLKGGEIQEIINLDIYVNNSKIYRHTGDGVIVSTPIGSTAYNLSINGPILHPSIKAFILNNIAAHSLNIRPLVLHENDSVLIKPLKEVSLIADGNLIERINSEIEISLSDKNISIIRPRGWNFYELLPQKLHWGKRGDPEC</sequence>
<organism evidence="7 8">
    <name type="scientific">Candidatus Mcinerneyibacterium aminivorans</name>
    <dbReference type="NCBI Taxonomy" id="2703815"/>
    <lineage>
        <taxon>Bacteria</taxon>
        <taxon>Candidatus Macinerneyibacteriota</taxon>
        <taxon>Candidatus Mcinerneyibacteria</taxon>
        <taxon>Candidatus Mcinerneyibacteriales</taxon>
        <taxon>Candidatus Mcinerneyibacteriaceae</taxon>
        <taxon>Candidatus Mcinerneyibacterium</taxon>
    </lineage>
</organism>
<dbReference type="GO" id="GO:0019674">
    <property type="term" value="P:NAD+ metabolic process"/>
    <property type="evidence" value="ECO:0007669"/>
    <property type="project" value="InterPro"/>
</dbReference>
<reference evidence="7" key="1">
    <citation type="submission" date="2019-08" db="EMBL/GenBank/DDBJ databases">
        <title>Genomic characterization of a novel candidate phylum (ARYD3) from a high temperature, high salinity tertiary oil reservoir in north central Oklahoma, USA.</title>
        <authorList>
            <person name="Youssef N.H."/>
            <person name="Yadav A."/>
            <person name="Elshahed M.S."/>
        </authorList>
    </citation>
    <scope>NUCLEOTIDE SEQUENCE [LARGE SCALE GENOMIC DNA]</scope>
    <source>
        <strain evidence="7">ARYD3</strain>
    </source>
</reference>
<protein>
    <recommendedName>
        <fullName evidence="6">NAD kinase</fullName>
        <ecNumber evidence="6">2.7.1.23</ecNumber>
    </recommendedName>
    <alternativeName>
        <fullName evidence="6">ATP-dependent NAD kinase</fullName>
    </alternativeName>
</protein>
<comment type="similarity">
    <text evidence="6">Belongs to the NAD kinase family.</text>
</comment>
<dbReference type="EC" id="2.7.1.23" evidence="6"/>
<feature type="binding site" evidence="6">
    <location>
        <position position="156"/>
    </location>
    <ligand>
        <name>NAD(+)</name>
        <dbReference type="ChEBI" id="CHEBI:57540"/>
    </ligand>
</feature>
<proteinExistence type="inferred from homology"/>
<keyword evidence="8" id="KW-1185">Reference proteome</keyword>
<feature type="binding site" evidence="6">
    <location>
        <position position="183"/>
    </location>
    <ligand>
        <name>NAD(+)</name>
        <dbReference type="ChEBI" id="CHEBI:57540"/>
    </ligand>
</feature>
<dbReference type="GO" id="GO:0005737">
    <property type="term" value="C:cytoplasm"/>
    <property type="evidence" value="ECO:0007669"/>
    <property type="project" value="UniProtKB-SubCell"/>
</dbReference>
<dbReference type="EMBL" id="VSIX01000069">
    <property type="protein sequence ID" value="TYB30825.1"/>
    <property type="molecule type" value="Genomic_DNA"/>
</dbReference>
<dbReference type="PANTHER" id="PTHR20275">
    <property type="entry name" value="NAD KINASE"/>
    <property type="match status" value="1"/>
</dbReference>
<dbReference type="GO" id="GO:0005524">
    <property type="term" value="F:ATP binding"/>
    <property type="evidence" value="ECO:0007669"/>
    <property type="project" value="UniProtKB-KW"/>
</dbReference>
<dbReference type="HAMAP" id="MF_00361">
    <property type="entry name" value="NAD_kinase"/>
    <property type="match status" value="1"/>
</dbReference>
<keyword evidence="4 6" id="KW-0520">NAD</keyword>
<dbReference type="Pfam" id="PF01513">
    <property type="entry name" value="NAD_kinase"/>
    <property type="match status" value="1"/>
</dbReference>
<comment type="catalytic activity">
    <reaction evidence="5 6">
        <text>NAD(+) + ATP = ADP + NADP(+) + H(+)</text>
        <dbReference type="Rhea" id="RHEA:18629"/>
        <dbReference type="ChEBI" id="CHEBI:15378"/>
        <dbReference type="ChEBI" id="CHEBI:30616"/>
        <dbReference type="ChEBI" id="CHEBI:57540"/>
        <dbReference type="ChEBI" id="CHEBI:58349"/>
        <dbReference type="ChEBI" id="CHEBI:456216"/>
        <dbReference type="EC" id="2.7.1.23"/>
    </reaction>
</comment>
<feature type="binding site" evidence="6">
    <location>
        <begin position="159"/>
        <end position="164"/>
    </location>
    <ligand>
        <name>NAD(+)</name>
        <dbReference type="ChEBI" id="CHEBI:57540"/>
    </ligand>
</feature>
<feature type="active site" description="Proton acceptor" evidence="6">
    <location>
        <position position="48"/>
    </location>
</feature>
<dbReference type="SUPFAM" id="SSF111331">
    <property type="entry name" value="NAD kinase/diacylglycerol kinase-like"/>
    <property type="match status" value="1"/>
</dbReference>
<dbReference type="GO" id="GO:0051287">
    <property type="term" value="F:NAD binding"/>
    <property type="evidence" value="ECO:0007669"/>
    <property type="project" value="UniProtKB-ARBA"/>
</dbReference>
<comment type="caution">
    <text evidence="7">The sequence shown here is derived from an EMBL/GenBank/DDBJ whole genome shotgun (WGS) entry which is preliminary data.</text>
</comment>
<accession>A0A5D0MFZ7</accession>
<keyword evidence="2 6" id="KW-0418">Kinase</keyword>
<dbReference type="Pfam" id="PF20143">
    <property type="entry name" value="NAD_kinase_C"/>
    <property type="match status" value="1"/>
</dbReference>
<keyword evidence="3 6" id="KW-0521">NADP</keyword>
<dbReference type="InterPro" id="IPR002504">
    <property type="entry name" value="NADK"/>
</dbReference>
<dbReference type="GO" id="GO:0006741">
    <property type="term" value="P:NADP+ biosynthetic process"/>
    <property type="evidence" value="ECO:0007669"/>
    <property type="project" value="UniProtKB-UniRule"/>
</dbReference>
<dbReference type="Gene3D" id="2.60.200.30">
    <property type="entry name" value="Probable inorganic polyphosphate/atp-NAD kinase, domain 2"/>
    <property type="match status" value="1"/>
</dbReference>
<feature type="binding site" evidence="6">
    <location>
        <begin position="48"/>
        <end position="49"/>
    </location>
    <ligand>
        <name>NAD(+)</name>
        <dbReference type="ChEBI" id="CHEBI:57540"/>
    </ligand>
</feature>
<dbReference type="PANTHER" id="PTHR20275:SF0">
    <property type="entry name" value="NAD KINASE"/>
    <property type="match status" value="1"/>
</dbReference>
<evidence type="ECO:0000256" key="2">
    <source>
        <dbReference type="ARBA" id="ARBA00022777"/>
    </source>
</evidence>
<keyword evidence="6" id="KW-0067">ATP-binding</keyword>
<name>A0A5D0MFZ7_9BACT</name>
<feature type="binding site" evidence="6">
    <location>
        <position position="215"/>
    </location>
    <ligand>
        <name>NAD(+)</name>
        <dbReference type="ChEBI" id="CHEBI:57540"/>
    </ligand>
</feature>
<dbReference type="InterPro" id="IPR017438">
    <property type="entry name" value="ATP-NAD_kinase_N"/>
</dbReference>
<evidence type="ECO:0000313" key="8">
    <source>
        <dbReference type="Proteomes" id="UP000324143"/>
    </source>
</evidence>
<comment type="cofactor">
    <cofactor evidence="6">
        <name>a divalent metal cation</name>
        <dbReference type="ChEBI" id="CHEBI:60240"/>
    </cofactor>
</comment>
<comment type="subcellular location">
    <subcellularLocation>
        <location evidence="6">Cytoplasm</location>
    </subcellularLocation>
</comment>
<evidence type="ECO:0000256" key="3">
    <source>
        <dbReference type="ARBA" id="ARBA00022857"/>
    </source>
</evidence>